<dbReference type="GO" id="GO:0003677">
    <property type="term" value="F:DNA binding"/>
    <property type="evidence" value="ECO:0007669"/>
    <property type="project" value="InterPro"/>
</dbReference>
<proteinExistence type="inferred from homology"/>
<evidence type="ECO:0000256" key="1">
    <source>
        <dbReference type="ARBA" id="ARBA00004067"/>
    </source>
</evidence>
<dbReference type="Gene3D" id="2.40.50.140">
    <property type="entry name" value="Nucleic acid-binding proteins"/>
    <property type="match status" value="1"/>
</dbReference>
<dbReference type="PIRSF" id="PIRSF001604">
    <property type="entry name" value="LigA"/>
    <property type="match status" value="1"/>
</dbReference>
<dbReference type="SUPFAM" id="SSF47781">
    <property type="entry name" value="RuvA domain 2-like"/>
    <property type="match status" value="1"/>
</dbReference>
<dbReference type="SMART" id="SM00292">
    <property type="entry name" value="BRCT"/>
    <property type="match status" value="1"/>
</dbReference>
<feature type="binding site" evidence="15">
    <location>
        <position position="332"/>
    </location>
    <ligand>
        <name>NAD(+)</name>
        <dbReference type="ChEBI" id="CHEBI:57540"/>
    </ligand>
</feature>
<evidence type="ECO:0000256" key="2">
    <source>
        <dbReference type="ARBA" id="ARBA00012722"/>
    </source>
</evidence>
<keyword evidence="7 15" id="KW-0227">DNA damage</keyword>
<dbReference type="Pfam" id="PF01653">
    <property type="entry name" value="DNA_ligase_aden"/>
    <property type="match status" value="1"/>
</dbReference>
<dbReference type="Pfam" id="PF03120">
    <property type="entry name" value="OB_DNA_ligase"/>
    <property type="match status" value="1"/>
</dbReference>
<keyword evidence="12 15" id="KW-0464">Manganese</keyword>
<evidence type="ECO:0000256" key="11">
    <source>
        <dbReference type="ARBA" id="ARBA00023204"/>
    </source>
</evidence>
<dbReference type="SMART" id="SM00278">
    <property type="entry name" value="HhH1"/>
    <property type="match status" value="2"/>
</dbReference>
<reference evidence="18 19" key="1">
    <citation type="submission" date="2016-02" db="EMBL/GenBank/DDBJ databases">
        <authorList>
            <person name="Wen L."/>
            <person name="He K."/>
            <person name="Yang H."/>
        </authorList>
    </citation>
    <scope>NUCLEOTIDE SEQUENCE [LARGE SCALE GENOMIC DNA]</scope>
    <source>
        <strain evidence="18 19">MJR8628A</strain>
    </source>
</reference>
<dbReference type="FunFam" id="2.40.50.140:FF:000012">
    <property type="entry name" value="DNA ligase"/>
    <property type="match status" value="1"/>
</dbReference>
<evidence type="ECO:0000256" key="9">
    <source>
        <dbReference type="ARBA" id="ARBA00022842"/>
    </source>
</evidence>
<evidence type="ECO:0000256" key="13">
    <source>
        <dbReference type="ARBA" id="ARBA00034005"/>
    </source>
</evidence>
<protein>
    <recommendedName>
        <fullName evidence="3 15">DNA ligase</fullName>
        <ecNumber evidence="2 15">6.5.1.2</ecNumber>
    </recommendedName>
    <alternativeName>
        <fullName evidence="15">Polydeoxyribonucleotide synthase [NAD(+)]</fullName>
    </alternativeName>
</protein>
<dbReference type="SUPFAM" id="SSF50249">
    <property type="entry name" value="Nucleic acid-binding proteins"/>
    <property type="match status" value="1"/>
</dbReference>
<evidence type="ECO:0000256" key="12">
    <source>
        <dbReference type="ARBA" id="ARBA00023211"/>
    </source>
</evidence>
<dbReference type="InterPro" id="IPR001679">
    <property type="entry name" value="DNA_ligase"/>
</dbReference>
<dbReference type="AlphaFoldDB" id="A0A135YMM0"/>
<evidence type="ECO:0000256" key="4">
    <source>
        <dbReference type="ARBA" id="ARBA00022598"/>
    </source>
</evidence>
<evidence type="ECO:0000256" key="8">
    <source>
        <dbReference type="ARBA" id="ARBA00022833"/>
    </source>
</evidence>
<dbReference type="STRING" id="1261.HMPREF3195_01772"/>
<keyword evidence="4 15" id="KW-0436">Ligase</keyword>
<dbReference type="InterPro" id="IPR003583">
    <property type="entry name" value="Hlx-hairpin-Hlx_DNA-bd_motif"/>
</dbReference>
<dbReference type="GO" id="GO:0006281">
    <property type="term" value="P:DNA repair"/>
    <property type="evidence" value="ECO:0007669"/>
    <property type="project" value="UniProtKB-KW"/>
</dbReference>
<dbReference type="InterPro" id="IPR013840">
    <property type="entry name" value="DNAligase_N"/>
</dbReference>
<dbReference type="PROSITE" id="PS01056">
    <property type="entry name" value="DNA_LIGASE_N2"/>
    <property type="match status" value="1"/>
</dbReference>
<evidence type="ECO:0000256" key="16">
    <source>
        <dbReference type="RuleBase" id="RU000618"/>
    </source>
</evidence>
<feature type="binding site" evidence="15">
    <location>
        <position position="429"/>
    </location>
    <ligand>
        <name>Zn(2+)</name>
        <dbReference type="ChEBI" id="CHEBI:29105"/>
    </ligand>
</feature>
<evidence type="ECO:0000256" key="5">
    <source>
        <dbReference type="ARBA" id="ARBA00022705"/>
    </source>
</evidence>
<dbReference type="Gene3D" id="1.10.287.610">
    <property type="entry name" value="Helix hairpin bin"/>
    <property type="match status" value="1"/>
</dbReference>
<dbReference type="Pfam" id="PF12826">
    <property type="entry name" value="HHH_2"/>
    <property type="match status" value="1"/>
</dbReference>
<feature type="binding site" evidence="15">
    <location>
        <position position="449"/>
    </location>
    <ligand>
        <name>Zn(2+)</name>
        <dbReference type="ChEBI" id="CHEBI:29105"/>
    </ligand>
</feature>
<dbReference type="HAMAP" id="MF_01588">
    <property type="entry name" value="DNA_ligase_A"/>
    <property type="match status" value="1"/>
</dbReference>
<keyword evidence="10 15" id="KW-0520">NAD</keyword>
<dbReference type="InterPro" id="IPR041663">
    <property type="entry name" value="DisA/LigA_HHH"/>
</dbReference>
<dbReference type="EMBL" id="LSQZ01000087">
    <property type="protein sequence ID" value="KXI10652.1"/>
    <property type="molecule type" value="Genomic_DNA"/>
</dbReference>
<dbReference type="PROSITE" id="PS50172">
    <property type="entry name" value="BRCT"/>
    <property type="match status" value="1"/>
</dbReference>
<dbReference type="CDD" id="cd17748">
    <property type="entry name" value="BRCT_DNA_ligase_like"/>
    <property type="match status" value="1"/>
</dbReference>
<dbReference type="Pfam" id="PF03119">
    <property type="entry name" value="DNA_ligase_ZBD"/>
    <property type="match status" value="1"/>
</dbReference>
<dbReference type="FunFam" id="1.10.150.20:FF:000007">
    <property type="entry name" value="DNA ligase"/>
    <property type="match status" value="1"/>
</dbReference>
<feature type="binding site" evidence="15">
    <location>
        <position position="444"/>
    </location>
    <ligand>
        <name>Zn(2+)</name>
        <dbReference type="ChEBI" id="CHEBI:29105"/>
    </ligand>
</feature>
<evidence type="ECO:0000256" key="3">
    <source>
        <dbReference type="ARBA" id="ARBA00013308"/>
    </source>
</evidence>
<dbReference type="RefSeq" id="WP_061102027.1">
    <property type="nucleotide sequence ID" value="NZ_KQ961837.1"/>
</dbReference>
<comment type="function">
    <text evidence="1 15">DNA ligase that catalyzes the formation of phosphodiester linkages between 5'-phosphoryl and 3'-hydroxyl groups in double-stranded DNA using NAD as a coenzyme and as the energy source for the reaction. It is essential for DNA replication and repair of damaged DNA.</text>
</comment>
<feature type="binding site" evidence="15">
    <location>
        <position position="135"/>
    </location>
    <ligand>
        <name>NAD(+)</name>
        <dbReference type="ChEBI" id="CHEBI:57540"/>
    </ligand>
</feature>
<dbReference type="GO" id="GO:0005829">
    <property type="term" value="C:cytosol"/>
    <property type="evidence" value="ECO:0007669"/>
    <property type="project" value="TreeGrafter"/>
</dbReference>
<comment type="similarity">
    <text evidence="14 15">Belongs to the NAD-dependent DNA ligase family. LigA subfamily.</text>
</comment>
<dbReference type="Pfam" id="PF00533">
    <property type="entry name" value="BRCT"/>
    <property type="match status" value="1"/>
</dbReference>
<name>A0A135YMM0_9FIRM</name>
<feature type="active site" description="N6-AMP-lysine intermediate" evidence="15">
    <location>
        <position position="137"/>
    </location>
</feature>
<dbReference type="Proteomes" id="UP000070326">
    <property type="component" value="Unassembled WGS sequence"/>
</dbReference>
<organism evidence="18 19">
    <name type="scientific">Peptostreptococcus anaerobius</name>
    <dbReference type="NCBI Taxonomy" id="1261"/>
    <lineage>
        <taxon>Bacteria</taxon>
        <taxon>Bacillati</taxon>
        <taxon>Bacillota</taxon>
        <taxon>Clostridia</taxon>
        <taxon>Peptostreptococcales</taxon>
        <taxon>Peptostreptococcaceae</taxon>
        <taxon>Peptostreptococcus</taxon>
    </lineage>
</organism>
<dbReference type="PATRIC" id="fig|1261.5.peg.1778"/>
<dbReference type="Gene3D" id="3.30.470.30">
    <property type="entry name" value="DNA ligase/mRNA capping enzyme"/>
    <property type="match status" value="1"/>
</dbReference>
<feature type="domain" description="BRCT" evidence="17">
    <location>
        <begin position="609"/>
        <end position="700"/>
    </location>
</feature>
<keyword evidence="11 15" id="KW-0234">DNA repair</keyword>
<evidence type="ECO:0000259" key="17">
    <source>
        <dbReference type="PROSITE" id="PS50172"/>
    </source>
</evidence>
<feature type="binding site" evidence="15">
    <location>
        <position position="192"/>
    </location>
    <ligand>
        <name>NAD(+)</name>
        <dbReference type="ChEBI" id="CHEBI:57540"/>
    </ligand>
</feature>
<dbReference type="GO" id="GO:0006260">
    <property type="term" value="P:DNA replication"/>
    <property type="evidence" value="ECO:0007669"/>
    <property type="project" value="UniProtKB-KW"/>
</dbReference>
<dbReference type="InterPro" id="IPR036420">
    <property type="entry name" value="BRCT_dom_sf"/>
</dbReference>
<dbReference type="SMART" id="SM00532">
    <property type="entry name" value="LIGANc"/>
    <property type="match status" value="1"/>
</dbReference>
<evidence type="ECO:0000313" key="19">
    <source>
        <dbReference type="Proteomes" id="UP000070326"/>
    </source>
</evidence>
<feature type="binding site" evidence="15">
    <location>
        <position position="308"/>
    </location>
    <ligand>
        <name>NAD(+)</name>
        <dbReference type="ChEBI" id="CHEBI:57540"/>
    </ligand>
</feature>
<dbReference type="PROSITE" id="PS01055">
    <property type="entry name" value="DNA_LIGASE_N1"/>
    <property type="match status" value="1"/>
</dbReference>
<comment type="catalytic activity">
    <reaction evidence="13 15 16">
        <text>NAD(+) + (deoxyribonucleotide)n-3'-hydroxyl + 5'-phospho-(deoxyribonucleotide)m = (deoxyribonucleotide)n+m + AMP + beta-nicotinamide D-nucleotide.</text>
        <dbReference type="EC" id="6.5.1.2"/>
    </reaction>
</comment>
<keyword evidence="8 15" id="KW-0862">Zinc</keyword>
<dbReference type="PANTHER" id="PTHR23389:SF9">
    <property type="entry name" value="DNA LIGASE"/>
    <property type="match status" value="1"/>
</dbReference>
<dbReference type="SUPFAM" id="SSF52113">
    <property type="entry name" value="BRCT domain"/>
    <property type="match status" value="1"/>
</dbReference>
<keyword evidence="5 15" id="KW-0235">DNA replication</keyword>
<feature type="binding site" evidence="15">
    <location>
        <position position="426"/>
    </location>
    <ligand>
        <name>Zn(2+)</name>
        <dbReference type="ChEBI" id="CHEBI:29105"/>
    </ligand>
</feature>
<dbReference type="PANTHER" id="PTHR23389">
    <property type="entry name" value="CHROMOSOME TRANSMISSION FIDELITY FACTOR 18"/>
    <property type="match status" value="1"/>
</dbReference>
<dbReference type="InterPro" id="IPR018239">
    <property type="entry name" value="DNA_ligase_AS"/>
</dbReference>
<dbReference type="GO" id="GO:0003911">
    <property type="term" value="F:DNA ligase (NAD+) activity"/>
    <property type="evidence" value="ECO:0007669"/>
    <property type="project" value="UniProtKB-UniRule"/>
</dbReference>
<dbReference type="NCBIfam" id="NF005932">
    <property type="entry name" value="PRK07956.1"/>
    <property type="match status" value="1"/>
</dbReference>
<evidence type="ECO:0000256" key="15">
    <source>
        <dbReference type="HAMAP-Rule" id="MF_01588"/>
    </source>
</evidence>
<dbReference type="eggNOG" id="COG0272">
    <property type="taxonomic scope" value="Bacteria"/>
</dbReference>
<feature type="binding site" evidence="15">
    <location>
        <position position="158"/>
    </location>
    <ligand>
        <name>NAD(+)</name>
        <dbReference type="ChEBI" id="CHEBI:57540"/>
    </ligand>
</feature>
<accession>A0A135YMM0</accession>
<dbReference type="InterPro" id="IPR001357">
    <property type="entry name" value="BRCT_dom"/>
</dbReference>
<feature type="binding site" evidence="15">
    <location>
        <begin position="105"/>
        <end position="106"/>
    </location>
    <ligand>
        <name>NAD(+)</name>
        <dbReference type="ChEBI" id="CHEBI:57540"/>
    </ligand>
</feature>
<sequence length="700" mass="78945">MTNREELKLISFEEIEDIDIGSLDIDGARDLVGDLTYTLNYHSDSYYNKDNPEISDYQYDRMMRCLIGLEDKYPDLKAPDSPSVRVGGRALEKFDQYRHQRPMLSLGNVFSEEEIRDFDRRVRLSVSGDVNYVVEFKIDGLSVGLTYDQGVLQIGATRGDGFIGENVTDNIKTIKTIPIKIDEDRKLIARGEVYISKADFEAVNAYQIDHDLPVYANPRNLAAGSLRQLDSRLAAKRPLDIFIFNLENMDELGIKKHSESFEYMESLGLKINKGYKLCTNIDEVIDHIEYWTDKRGQLDYDIDGMVIKVDSLDQREVLGFTAKSPRWATAYKFPAEKKKTKLLDIEIEVGRTGTLTPTAVLEPVRLAGTSVSRASLHNEDYIKERDIRIGDTVLVQKAGEIIPQVLEVDFDERDGSEIVFEMPKHCPVCGEETVRLEGEAAVKCINISCPAQIRRGIIHFVSRDAMDIEGMGESIVKLLLDKELIKDIADLYYLDPNDLEQLERMGKKSVANLMESIEKSKTNELWRLINGLGIKFVGLKGAKLLAKAYNNLDEIMAASSEDLIKIDEFGTIMSDSVEKFFEEDKNKETIEKLRRAGLNFENIKEEKTDRPMLFEGMKIVLTGTLPTMKRNDAKKIIEDLGGRATSSVSKSTDFVLAGEEAGSKLDKAISLGVKVIDEARFVSILDLDSKEDVINSLANE</sequence>
<evidence type="ECO:0000256" key="10">
    <source>
        <dbReference type="ARBA" id="ARBA00023027"/>
    </source>
</evidence>
<dbReference type="InterPro" id="IPR033136">
    <property type="entry name" value="DNA_ligase_CS"/>
</dbReference>
<gene>
    <name evidence="15" type="primary">ligA</name>
    <name evidence="18" type="ORF">HMPREF3195_01772</name>
</gene>
<dbReference type="EC" id="6.5.1.2" evidence="2 15"/>
<dbReference type="GO" id="GO:0046872">
    <property type="term" value="F:metal ion binding"/>
    <property type="evidence" value="ECO:0007669"/>
    <property type="project" value="UniProtKB-KW"/>
</dbReference>
<comment type="cofactor">
    <cofactor evidence="15">
        <name>Mg(2+)</name>
        <dbReference type="ChEBI" id="CHEBI:18420"/>
    </cofactor>
    <cofactor evidence="15">
        <name>Mn(2+)</name>
        <dbReference type="ChEBI" id="CHEBI:29035"/>
    </cofactor>
</comment>
<dbReference type="Pfam" id="PF14520">
    <property type="entry name" value="HHH_5"/>
    <property type="match status" value="1"/>
</dbReference>
<dbReference type="InterPro" id="IPR004149">
    <property type="entry name" value="Znf_DNAligase_C4"/>
</dbReference>
<dbReference type="FunFam" id="3.30.470.30:FF:000001">
    <property type="entry name" value="DNA ligase"/>
    <property type="match status" value="1"/>
</dbReference>
<dbReference type="InterPro" id="IPR004150">
    <property type="entry name" value="NAD_DNA_ligase_OB"/>
</dbReference>
<keyword evidence="9 15" id="KW-0460">Magnesium</keyword>
<dbReference type="Gene3D" id="1.10.150.20">
    <property type="entry name" value="5' to 3' exonuclease, C-terminal subdomain"/>
    <property type="match status" value="2"/>
</dbReference>
<evidence type="ECO:0000256" key="14">
    <source>
        <dbReference type="ARBA" id="ARBA00060881"/>
    </source>
</evidence>
<dbReference type="InterPro" id="IPR013839">
    <property type="entry name" value="DNAligase_adenylation"/>
</dbReference>
<evidence type="ECO:0000256" key="6">
    <source>
        <dbReference type="ARBA" id="ARBA00022723"/>
    </source>
</evidence>
<dbReference type="NCBIfam" id="TIGR00575">
    <property type="entry name" value="dnlj"/>
    <property type="match status" value="1"/>
</dbReference>
<dbReference type="Gene3D" id="3.40.50.10190">
    <property type="entry name" value="BRCT domain"/>
    <property type="match status" value="1"/>
</dbReference>
<dbReference type="Gene3D" id="6.20.10.30">
    <property type="match status" value="1"/>
</dbReference>
<dbReference type="InterPro" id="IPR012340">
    <property type="entry name" value="NA-bd_OB-fold"/>
</dbReference>
<keyword evidence="6 15" id="KW-0479">Metal-binding</keyword>
<evidence type="ECO:0000256" key="7">
    <source>
        <dbReference type="ARBA" id="ARBA00022763"/>
    </source>
</evidence>
<dbReference type="SUPFAM" id="SSF56091">
    <property type="entry name" value="DNA ligase/mRNA capping enzyme, catalytic domain"/>
    <property type="match status" value="1"/>
</dbReference>
<comment type="caution">
    <text evidence="18">The sequence shown here is derived from an EMBL/GenBank/DDBJ whole genome shotgun (WGS) entry which is preliminary data.</text>
</comment>
<evidence type="ECO:0000313" key="18">
    <source>
        <dbReference type="EMBL" id="KXI10652.1"/>
    </source>
</evidence>
<dbReference type="CDD" id="cd00114">
    <property type="entry name" value="LIGANc"/>
    <property type="match status" value="1"/>
</dbReference>
<dbReference type="InterPro" id="IPR010994">
    <property type="entry name" value="RuvA_2-like"/>
</dbReference>
<feature type="binding site" evidence="15">
    <location>
        <begin position="56"/>
        <end position="60"/>
    </location>
    <ligand>
        <name>NAD(+)</name>
        <dbReference type="ChEBI" id="CHEBI:57540"/>
    </ligand>
</feature>